<keyword evidence="8 10" id="KW-0067">ATP-binding</keyword>
<feature type="region of interest" description="Disordered" evidence="11">
    <location>
        <begin position="50"/>
        <end position="79"/>
    </location>
</feature>
<evidence type="ECO:0000256" key="3">
    <source>
        <dbReference type="ARBA" id="ARBA00022517"/>
    </source>
</evidence>
<protein>
    <recommendedName>
        <fullName evidence="10">Adenylate kinase isoenzyme 6 homolog</fullName>
        <shortName evidence="10">AK6</shortName>
        <ecNumber evidence="10">2.7.4.3</ecNumber>
    </recommendedName>
    <alternativeName>
        <fullName evidence="10">Dual activity adenylate kinase/ATPase</fullName>
        <shortName evidence="10">AK/ATPase</shortName>
    </alternativeName>
</protein>
<gene>
    <name evidence="12" type="ORF">G7K_5976-t1</name>
</gene>
<feature type="binding site" evidence="10">
    <location>
        <position position="152"/>
    </location>
    <ligand>
        <name>ATP</name>
        <dbReference type="ChEBI" id="CHEBI:30616"/>
    </ligand>
</feature>
<evidence type="ECO:0000256" key="6">
    <source>
        <dbReference type="ARBA" id="ARBA00022741"/>
    </source>
</evidence>
<dbReference type="EC" id="2.7.4.3" evidence="10"/>
<accession>A0A0E9NR60</accession>
<evidence type="ECO:0000256" key="1">
    <source>
        <dbReference type="ARBA" id="ARBA00000582"/>
    </source>
</evidence>
<dbReference type="Pfam" id="PF13238">
    <property type="entry name" value="AAA_18"/>
    <property type="match status" value="1"/>
</dbReference>
<evidence type="ECO:0000256" key="2">
    <source>
        <dbReference type="ARBA" id="ARBA00022490"/>
    </source>
</evidence>
<keyword evidence="6 10" id="KW-0547">Nucleotide-binding</keyword>
<feature type="binding site" evidence="10">
    <location>
        <position position="244"/>
    </location>
    <ligand>
        <name>ATP</name>
        <dbReference type="ChEBI" id="CHEBI:30616"/>
    </ligand>
</feature>
<keyword evidence="4 10" id="KW-0698">rRNA processing</keyword>
<evidence type="ECO:0000313" key="12">
    <source>
        <dbReference type="EMBL" id="GAO51885.1"/>
    </source>
</evidence>
<dbReference type="AlphaFoldDB" id="A0A0E9NR60"/>
<keyword evidence="7 10" id="KW-0418">Kinase</keyword>
<keyword evidence="5 10" id="KW-0808">Transferase</keyword>
<evidence type="ECO:0000256" key="4">
    <source>
        <dbReference type="ARBA" id="ARBA00022552"/>
    </source>
</evidence>
<evidence type="ECO:0000256" key="11">
    <source>
        <dbReference type="SAM" id="MobiDB-lite"/>
    </source>
</evidence>
<keyword evidence="13" id="KW-1185">Reference proteome</keyword>
<proteinExistence type="inferred from homology"/>
<dbReference type="PANTHER" id="PTHR12595:SF0">
    <property type="entry name" value="ADENYLATE KINASE ISOENZYME 6"/>
    <property type="match status" value="1"/>
</dbReference>
<comment type="function">
    <text evidence="10">Broad-specificity nucleoside monophosphate (NMP) kinase that catalyzes the reversible transfer of the terminal phosphate group between nucleoside triphosphates and monophosphates. Has also ATPase activity. Involved in the late cytoplasmic maturation steps of the 40S ribosomal particles, specifically 18S rRNA maturation. While NMP activity is not required for ribosome maturation, ATPase activity is. Associates transiently with small ribosomal subunit protein uS11. ATP hydrolysis breaks the interaction with uS11. May temporarily remove uS11 from the ribosome to enable a conformational change of the ribosomal RNA that is needed for the final maturation step of the small ribosomal subunit. Its NMP activity may have a role in nuclear energy homeostasis.</text>
</comment>
<comment type="subunit">
    <text evidence="10">Interacts with small ribosomal subunit protein uS11. Not a structural component of 43S pre-ribosomes, but transiently interacts with them by binding to uS11.</text>
</comment>
<keyword evidence="9 10" id="KW-0539">Nucleus</keyword>
<sequence length="316" mass="35882">MNDTPSNLISGVNAYPSFVEAEMVPELTTRWGLSKKKPVRALFRTTQHALQRVAQPGQSSSSPAHTHHRPSRVDDKLHPFGQRIRDKLEGSSLESYERTIRSSTEYNSMAGLENQCQNRYYRNDPMNSTTTMPKRPNGPNIIICGTPGTGKTTHAELLAAQTSLTHLNLGTLVKDHKLYESYSPEWDSYIVDEDKLLDHLEPLVPTGGLILDWHTCDVFPKSWIDLVVVLRTDNTMLWDRLEGRGYSIEKIQENNEAEIMQVVLDEAREAYDGEIVVELRSESAEDIQGNVERIEQWMEAWKGMEHVSDDAEEDSD</sequence>
<dbReference type="GO" id="GO:0005524">
    <property type="term" value="F:ATP binding"/>
    <property type="evidence" value="ECO:0007669"/>
    <property type="project" value="UniProtKB-KW"/>
</dbReference>
<dbReference type="GO" id="GO:0005737">
    <property type="term" value="C:cytoplasm"/>
    <property type="evidence" value="ECO:0007669"/>
    <property type="project" value="UniProtKB-SubCell"/>
</dbReference>
<dbReference type="GO" id="GO:0004017">
    <property type="term" value="F:AMP kinase activity"/>
    <property type="evidence" value="ECO:0007669"/>
    <property type="project" value="UniProtKB-UniRule"/>
</dbReference>
<dbReference type="SUPFAM" id="SSF52540">
    <property type="entry name" value="P-loop containing nucleoside triphosphate hydrolases"/>
    <property type="match status" value="1"/>
</dbReference>
<evidence type="ECO:0000313" key="13">
    <source>
        <dbReference type="Proteomes" id="UP000033140"/>
    </source>
</evidence>
<comment type="caution">
    <text evidence="10">Lacks conserved residue(s) required for the propagation of feature annotation.</text>
</comment>
<evidence type="ECO:0000256" key="9">
    <source>
        <dbReference type="ARBA" id="ARBA00023242"/>
    </source>
</evidence>
<dbReference type="Gene3D" id="3.40.50.300">
    <property type="entry name" value="P-loop containing nucleotide triphosphate hydrolases"/>
    <property type="match status" value="1"/>
</dbReference>
<organism evidence="12 13">
    <name type="scientific">Saitoella complicata (strain BCRC 22490 / CBS 7301 / JCM 7358 / NBRC 10748 / NRRL Y-17804)</name>
    <dbReference type="NCBI Taxonomy" id="698492"/>
    <lineage>
        <taxon>Eukaryota</taxon>
        <taxon>Fungi</taxon>
        <taxon>Dikarya</taxon>
        <taxon>Ascomycota</taxon>
        <taxon>Taphrinomycotina</taxon>
        <taxon>Taphrinomycotina incertae sedis</taxon>
        <taxon>Saitoella</taxon>
    </lineage>
</organism>
<dbReference type="EMBL" id="BACD03000054">
    <property type="protein sequence ID" value="GAO51885.1"/>
    <property type="molecule type" value="Genomic_DNA"/>
</dbReference>
<keyword evidence="2 10" id="KW-0963">Cytoplasm</keyword>
<comment type="catalytic activity">
    <reaction evidence="10">
        <text>ATP + H2O = ADP + phosphate + H(+)</text>
        <dbReference type="Rhea" id="RHEA:13065"/>
        <dbReference type="ChEBI" id="CHEBI:15377"/>
        <dbReference type="ChEBI" id="CHEBI:15378"/>
        <dbReference type="ChEBI" id="CHEBI:30616"/>
        <dbReference type="ChEBI" id="CHEBI:43474"/>
        <dbReference type="ChEBI" id="CHEBI:456216"/>
    </reaction>
</comment>
<dbReference type="FunFam" id="3.40.50.300:FF:000372">
    <property type="entry name" value="Adenylate kinase isoenzyme 6 homolog"/>
    <property type="match status" value="1"/>
</dbReference>
<comment type="caution">
    <text evidence="12">The sequence shown here is derived from an EMBL/GenBank/DDBJ whole genome shotgun (WGS) entry which is preliminary data.</text>
</comment>
<comment type="catalytic activity">
    <reaction evidence="1 10">
        <text>AMP + ATP = 2 ADP</text>
        <dbReference type="Rhea" id="RHEA:12973"/>
        <dbReference type="ChEBI" id="CHEBI:30616"/>
        <dbReference type="ChEBI" id="CHEBI:456215"/>
        <dbReference type="ChEBI" id="CHEBI:456216"/>
        <dbReference type="EC" id="2.7.4.3"/>
    </reaction>
</comment>
<feature type="region of interest" description="LID" evidence="10">
    <location>
        <begin position="243"/>
        <end position="253"/>
    </location>
</feature>
<dbReference type="STRING" id="698492.A0A0E9NR60"/>
<keyword evidence="3 10" id="KW-0690">Ribosome biogenesis</keyword>
<reference evidence="12 13" key="2">
    <citation type="journal article" date="2014" name="J. Gen. Appl. Microbiol.">
        <title>The early diverging ascomycetous budding yeast Saitoella complicata has three histone deacetylases belonging to the Clr6, Hos2, and Rpd3 lineages.</title>
        <authorList>
            <person name="Nishida H."/>
            <person name="Matsumoto T."/>
            <person name="Kondo S."/>
            <person name="Hamamoto M."/>
            <person name="Yoshikawa H."/>
        </authorList>
    </citation>
    <scope>NUCLEOTIDE SEQUENCE [LARGE SCALE GENOMIC DNA]</scope>
    <source>
        <strain evidence="12 13">NRRL Y-17804</strain>
    </source>
</reference>
<feature type="region of interest" description="NMPbind" evidence="10">
    <location>
        <begin position="168"/>
        <end position="191"/>
    </location>
</feature>
<dbReference type="Proteomes" id="UP000033140">
    <property type="component" value="Unassembled WGS sequence"/>
</dbReference>
<comment type="similarity">
    <text evidence="10">Belongs to the adenylate kinase family. AK6 subfamily.</text>
</comment>
<dbReference type="GO" id="GO:0005634">
    <property type="term" value="C:nucleus"/>
    <property type="evidence" value="ECO:0007669"/>
    <property type="project" value="UniProtKB-SubCell"/>
</dbReference>
<dbReference type="GO" id="GO:0006364">
    <property type="term" value="P:rRNA processing"/>
    <property type="evidence" value="ECO:0007669"/>
    <property type="project" value="UniProtKB-KW"/>
</dbReference>
<evidence type="ECO:0000256" key="10">
    <source>
        <dbReference type="HAMAP-Rule" id="MF_03173"/>
    </source>
</evidence>
<evidence type="ECO:0000256" key="7">
    <source>
        <dbReference type="ARBA" id="ARBA00022777"/>
    </source>
</evidence>
<comment type="subcellular location">
    <subcellularLocation>
        <location evidence="10">Cytoplasm</location>
    </subcellularLocation>
    <subcellularLocation>
        <location evidence="10">Nucleus</location>
    </subcellularLocation>
</comment>
<feature type="binding site" evidence="10">
    <location>
        <position position="153"/>
    </location>
    <ligand>
        <name>ATP</name>
        <dbReference type="ChEBI" id="CHEBI:30616"/>
    </ligand>
</feature>
<reference evidence="12 13" key="3">
    <citation type="journal article" date="2015" name="Genome Announc.">
        <title>Draft Genome Sequence of the Archiascomycetous Yeast Saitoella complicata.</title>
        <authorList>
            <person name="Yamauchi K."/>
            <person name="Kondo S."/>
            <person name="Hamamoto M."/>
            <person name="Takahashi Y."/>
            <person name="Ogura Y."/>
            <person name="Hayashi T."/>
            <person name="Nishida H."/>
        </authorList>
    </citation>
    <scope>NUCLEOTIDE SEQUENCE [LARGE SCALE GENOMIC DNA]</scope>
    <source>
        <strain evidence="12 13">NRRL Y-17804</strain>
    </source>
</reference>
<evidence type="ECO:0000256" key="8">
    <source>
        <dbReference type="ARBA" id="ARBA00022840"/>
    </source>
</evidence>
<name>A0A0E9NR60_SAICN</name>
<dbReference type="InterPro" id="IPR020618">
    <property type="entry name" value="Adenyl_kinase_AK6"/>
</dbReference>
<dbReference type="GO" id="GO:0042274">
    <property type="term" value="P:ribosomal small subunit biogenesis"/>
    <property type="evidence" value="ECO:0007669"/>
    <property type="project" value="UniProtKB-UniRule"/>
</dbReference>
<feature type="binding site" evidence="10">
    <location>
        <position position="151"/>
    </location>
    <ligand>
        <name>ATP</name>
        <dbReference type="ChEBI" id="CHEBI:30616"/>
    </ligand>
</feature>
<dbReference type="HAMAP" id="MF_00039">
    <property type="entry name" value="Adenylate_kinase_AK6"/>
    <property type="match status" value="1"/>
</dbReference>
<dbReference type="PANTHER" id="PTHR12595">
    <property type="entry name" value="POS9-ACTIVATING FACTOR FAP7-RELATED"/>
    <property type="match status" value="1"/>
</dbReference>
<feature type="binding site" evidence="10">
    <location>
        <position position="150"/>
    </location>
    <ligand>
        <name>ATP</name>
        <dbReference type="ChEBI" id="CHEBI:30616"/>
    </ligand>
</feature>
<evidence type="ECO:0000256" key="5">
    <source>
        <dbReference type="ARBA" id="ARBA00022679"/>
    </source>
</evidence>
<dbReference type="InterPro" id="IPR027417">
    <property type="entry name" value="P-loop_NTPase"/>
</dbReference>
<dbReference type="GO" id="GO:0016887">
    <property type="term" value="F:ATP hydrolysis activity"/>
    <property type="evidence" value="ECO:0007669"/>
    <property type="project" value="UniProtKB-UniRule"/>
</dbReference>
<reference evidence="12 13" key="1">
    <citation type="journal article" date="2011" name="J. Gen. Appl. Microbiol.">
        <title>Draft genome sequencing of the enigmatic yeast Saitoella complicata.</title>
        <authorList>
            <person name="Nishida H."/>
            <person name="Hamamoto M."/>
            <person name="Sugiyama J."/>
        </authorList>
    </citation>
    <scope>NUCLEOTIDE SEQUENCE [LARGE SCALE GENOMIC DNA]</scope>
    <source>
        <strain evidence="12 13">NRRL Y-17804</strain>
    </source>
</reference>
<feature type="binding site" evidence="10">
    <location>
        <position position="148"/>
    </location>
    <ligand>
        <name>ATP</name>
        <dbReference type="ChEBI" id="CHEBI:30616"/>
    </ligand>
</feature>